<dbReference type="Gene3D" id="3.30.930.10">
    <property type="entry name" value="Bira Bifunctional Protein, Domain 2"/>
    <property type="match status" value="1"/>
</dbReference>
<dbReference type="HOGENOM" id="CLU_098639_0_0_0"/>
<keyword evidence="2" id="KW-0436">Ligase</keyword>
<gene>
    <name evidence="2" type="ORF">U27_04952</name>
</gene>
<dbReference type="Pfam" id="PF21948">
    <property type="entry name" value="LplA-B_cat"/>
    <property type="match status" value="1"/>
</dbReference>
<dbReference type="InterPro" id="IPR045864">
    <property type="entry name" value="aa-tRNA-synth_II/BPL/LPL"/>
</dbReference>
<sequence>MSVNIIMNFDEDLIKQVKEDVTWTYRSWEPEQIVVVLGRGNQAEREVCQDRCQDDHIPIIRRRGGGGTVVLSPGTLVISLVKRVQHQYHFHEYFQQINTYIIEALESLGIKNLNQQGYSDICIRDRKILGSSMYRSRDILFYTASLMIANDLTLLDRYLKHPSKEPEYRQGRSHLEFVTTLISEYPALAYAHIQQTIDDILQQRIPQIE</sequence>
<organism evidence="2">
    <name type="scientific">Vecturithrix granuli</name>
    <dbReference type="NCBI Taxonomy" id="1499967"/>
    <lineage>
        <taxon>Bacteria</taxon>
        <taxon>Candidatus Moduliflexota</taxon>
        <taxon>Candidatus Vecturitrichia</taxon>
        <taxon>Candidatus Vecturitrichales</taxon>
        <taxon>Candidatus Vecturitrichaceae</taxon>
        <taxon>Candidatus Vecturithrix</taxon>
    </lineage>
</organism>
<reference evidence="2" key="1">
    <citation type="journal article" date="2015" name="PeerJ">
        <title>First genomic representation of candidate bacterial phylum KSB3 points to enhanced environmental sensing as a trigger of wastewater bulking.</title>
        <authorList>
            <person name="Sekiguchi Y."/>
            <person name="Ohashi A."/>
            <person name="Parks D.H."/>
            <person name="Yamauchi T."/>
            <person name="Tyson G.W."/>
            <person name="Hugenholtz P."/>
        </authorList>
    </citation>
    <scope>NUCLEOTIDE SEQUENCE [LARGE SCALE GENOMIC DNA]</scope>
</reference>
<dbReference type="PROSITE" id="PS51733">
    <property type="entry name" value="BPL_LPL_CATALYTIC"/>
    <property type="match status" value="1"/>
</dbReference>
<accession>A0A081C074</accession>
<dbReference type="PANTHER" id="PTHR43506">
    <property type="entry name" value="BIOTIN/LIPOATE A/B PROTEIN LIGASE FAMILY"/>
    <property type="match status" value="1"/>
</dbReference>
<dbReference type="eggNOG" id="COG0095">
    <property type="taxonomic scope" value="Bacteria"/>
</dbReference>
<evidence type="ECO:0000313" key="3">
    <source>
        <dbReference type="Proteomes" id="UP000030661"/>
    </source>
</evidence>
<proteinExistence type="predicted"/>
<keyword evidence="3" id="KW-1185">Reference proteome</keyword>
<dbReference type="Proteomes" id="UP000030661">
    <property type="component" value="Unassembled WGS sequence"/>
</dbReference>
<dbReference type="InterPro" id="IPR004143">
    <property type="entry name" value="BPL_LPL_catalytic"/>
</dbReference>
<evidence type="ECO:0000313" key="2">
    <source>
        <dbReference type="EMBL" id="GAK57979.1"/>
    </source>
</evidence>
<dbReference type="STRING" id="1499967.U27_04952"/>
<name>A0A081C074_VECG1</name>
<dbReference type="GO" id="GO:0016874">
    <property type="term" value="F:ligase activity"/>
    <property type="evidence" value="ECO:0007669"/>
    <property type="project" value="UniProtKB-KW"/>
</dbReference>
<dbReference type="InterPro" id="IPR053264">
    <property type="entry name" value="Lipoate-ligase_2_inactive"/>
</dbReference>
<feature type="domain" description="BPL/LPL catalytic" evidence="1">
    <location>
        <begin position="19"/>
        <end position="205"/>
    </location>
</feature>
<dbReference type="EMBL" id="DF820466">
    <property type="protein sequence ID" value="GAK57979.1"/>
    <property type="molecule type" value="Genomic_DNA"/>
</dbReference>
<evidence type="ECO:0000259" key="1">
    <source>
        <dbReference type="PROSITE" id="PS51733"/>
    </source>
</evidence>
<protein>
    <submittedName>
        <fullName evidence="2">Putative lipoate-protein ligase</fullName>
    </submittedName>
</protein>
<dbReference type="PANTHER" id="PTHR43506:SF1">
    <property type="entry name" value="BPL_LPL CATALYTIC DOMAIN-CONTAINING PROTEIN"/>
    <property type="match status" value="1"/>
</dbReference>
<dbReference type="AlphaFoldDB" id="A0A081C074"/>
<dbReference type="SUPFAM" id="SSF55681">
    <property type="entry name" value="Class II aaRS and biotin synthetases"/>
    <property type="match status" value="1"/>
</dbReference>